<evidence type="ECO:0000313" key="2">
    <source>
        <dbReference type="EMBL" id="CAB4345690.1"/>
    </source>
</evidence>
<name>A0A6J5ZY58_9ZZZZ</name>
<evidence type="ECO:0000256" key="1">
    <source>
        <dbReference type="SAM" id="MobiDB-lite"/>
    </source>
</evidence>
<dbReference type="AlphaFoldDB" id="A0A6J5ZY58"/>
<reference evidence="2" key="1">
    <citation type="submission" date="2020-05" db="EMBL/GenBank/DDBJ databases">
        <authorList>
            <person name="Chiriac C."/>
            <person name="Salcher M."/>
            <person name="Ghai R."/>
            <person name="Kavagutti S V."/>
        </authorList>
    </citation>
    <scope>NUCLEOTIDE SEQUENCE</scope>
</reference>
<dbReference type="EMBL" id="CAESAN010000096">
    <property type="protein sequence ID" value="CAB4345690.1"/>
    <property type="molecule type" value="Genomic_DNA"/>
</dbReference>
<feature type="compositionally biased region" description="Polar residues" evidence="1">
    <location>
        <begin position="51"/>
        <end position="63"/>
    </location>
</feature>
<accession>A0A6J5ZY58</accession>
<feature type="region of interest" description="Disordered" evidence="1">
    <location>
        <begin position="27"/>
        <end position="63"/>
    </location>
</feature>
<organism evidence="2">
    <name type="scientific">freshwater metagenome</name>
    <dbReference type="NCBI Taxonomy" id="449393"/>
    <lineage>
        <taxon>unclassified sequences</taxon>
        <taxon>metagenomes</taxon>
        <taxon>ecological metagenomes</taxon>
    </lineage>
</organism>
<protein>
    <submittedName>
        <fullName evidence="2">Unannotated protein</fullName>
    </submittedName>
</protein>
<sequence length="108" mass="11581">MIRAAIINAIVGSVSAAVPNQSEIAVQPDQLPKTAPQASASRGSPVIWRTRTASKSELTPTSSELVTITTSHSLPGACSTIHWITRWPGEKRSFITGESRKSSERPRS</sequence>
<proteinExistence type="predicted"/>
<gene>
    <name evidence="2" type="ORF">UFOPK3547_01146</name>
</gene>